<accession>A0A9N7NWT7</accession>
<feature type="non-terminal residue" evidence="2">
    <location>
        <position position="453"/>
    </location>
</feature>
<protein>
    <submittedName>
        <fullName evidence="2">Uncharacterized protein</fullName>
    </submittedName>
</protein>
<dbReference type="EMBL" id="CACSLK010030875">
    <property type="protein sequence ID" value="CAA0838490.1"/>
    <property type="molecule type" value="Genomic_DNA"/>
</dbReference>
<evidence type="ECO:0000313" key="2">
    <source>
        <dbReference type="EMBL" id="CAA0838490.1"/>
    </source>
</evidence>
<feature type="non-terminal residue" evidence="2">
    <location>
        <position position="1"/>
    </location>
</feature>
<name>A0A9N7NWT7_STRHE</name>
<dbReference type="AlphaFoldDB" id="A0A9N7NWT7"/>
<evidence type="ECO:0000256" key="1">
    <source>
        <dbReference type="SAM" id="MobiDB-lite"/>
    </source>
</evidence>
<comment type="caution">
    <text evidence="2">The sequence shown here is derived from an EMBL/GenBank/DDBJ whole genome shotgun (WGS) entry which is preliminary data.</text>
</comment>
<proteinExistence type="predicted"/>
<organism evidence="2 3">
    <name type="scientific">Striga hermonthica</name>
    <name type="common">Purple witchweed</name>
    <name type="synonym">Buchnera hermonthica</name>
    <dbReference type="NCBI Taxonomy" id="68872"/>
    <lineage>
        <taxon>Eukaryota</taxon>
        <taxon>Viridiplantae</taxon>
        <taxon>Streptophyta</taxon>
        <taxon>Embryophyta</taxon>
        <taxon>Tracheophyta</taxon>
        <taxon>Spermatophyta</taxon>
        <taxon>Magnoliopsida</taxon>
        <taxon>eudicotyledons</taxon>
        <taxon>Gunneridae</taxon>
        <taxon>Pentapetalae</taxon>
        <taxon>asterids</taxon>
        <taxon>lamiids</taxon>
        <taxon>Lamiales</taxon>
        <taxon>Orobanchaceae</taxon>
        <taxon>Buchnereae</taxon>
        <taxon>Striga</taxon>
    </lineage>
</organism>
<sequence>GGHRKRRDTSLRHVEILLSRARTIQSPVVGSRPPRVCNWQRVTLEVFRRLRNGILDGISIELAVKHLIGNLLSILLHTDPEVQPKCTVFNEDSRLKMYLPLDVLDWEDVEMLEGLERELTPWEKTYLDELHERRNAEECELQLVEAREPMVVNVQNNGDNGALNFLILEDKESLEEEGNDTEVVINPGESEDEDGDNVNIWLDNMLREPSSPIYRPSCVRDWSKGCGPKLKLKARKCMAKRRRKAKARKARQCCGPCAKKKRAWKMEARRRGRQRVEDGWIWRAGDCIGLEGWDPWPSHEQLRVIGDAKASTSEWRISCHDARDKVVHTQTALGARGCGVGNRSTSVGGTCGVDDLSTGVDWDALAFGGKVTESTVCAKGAHAGESLGLASLGTLDAHAGEEVGNGAGCNDDGETAGVRSIRGSGEDARELGSECGARARRASEATRAKTYTV</sequence>
<gene>
    <name evidence="2" type="ORF">SHERM_05098</name>
</gene>
<reference evidence="2" key="1">
    <citation type="submission" date="2019-12" db="EMBL/GenBank/DDBJ databases">
        <authorList>
            <person name="Scholes J."/>
        </authorList>
    </citation>
    <scope>NUCLEOTIDE SEQUENCE</scope>
</reference>
<keyword evidence="3" id="KW-1185">Reference proteome</keyword>
<dbReference type="Proteomes" id="UP001153555">
    <property type="component" value="Unassembled WGS sequence"/>
</dbReference>
<evidence type="ECO:0000313" key="3">
    <source>
        <dbReference type="Proteomes" id="UP001153555"/>
    </source>
</evidence>
<feature type="region of interest" description="Disordered" evidence="1">
    <location>
        <begin position="404"/>
        <end position="439"/>
    </location>
</feature>